<feature type="transmembrane region" description="Helical" evidence="2">
    <location>
        <begin position="12"/>
        <end position="40"/>
    </location>
</feature>
<feature type="region of interest" description="Disordered" evidence="1">
    <location>
        <begin position="111"/>
        <end position="131"/>
    </location>
</feature>
<proteinExistence type="predicted"/>
<sequence length="131" mass="15005">MLKMDSDKIAYILGIFVVGLVILAIVALFVGLVVVAITGIRNYFQEKKKKRVKQRMHQTIHAYFSNCDKIVETHKADSFTVYADEKQFEVILSDDGTKVVFQEQAYVYGAEIDSEEDEDIDEMDDTEEDLK</sequence>
<evidence type="ECO:0000256" key="2">
    <source>
        <dbReference type="SAM" id="Phobius"/>
    </source>
</evidence>
<protein>
    <submittedName>
        <fullName evidence="3">Heme biosynthesis protein HemY</fullName>
    </submittedName>
</protein>
<dbReference type="RefSeq" id="WP_185495741.1">
    <property type="nucleotide sequence ID" value="NZ_JAARUV010000010.1"/>
</dbReference>
<keyword evidence="2" id="KW-1133">Transmembrane helix</keyword>
<dbReference type="AlphaFoldDB" id="A0A7X0XTV5"/>
<dbReference type="Proteomes" id="UP000547643">
    <property type="component" value="Unassembled WGS sequence"/>
</dbReference>
<name>A0A7X0XTV5_9LIST</name>
<dbReference type="EMBL" id="JAARUV010000010">
    <property type="protein sequence ID" value="MBC1780512.1"/>
    <property type="molecule type" value="Genomic_DNA"/>
</dbReference>
<evidence type="ECO:0000313" key="4">
    <source>
        <dbReference type="Proteomes" id="UP000547643"/>
    </source>
</evidence>
<gene>
    <name evidence="3" type="ORF">HCA46_16940</name>
</gene>
<evidence type="ECO:0000256" key="1">
    <source>
        <dbReference type="SAM" id="MobiDB-lite"/>
    </source>
</evidence>
<comment type="caution">
    <text evidence="3">The sequence shown here is derived from an EMBL/GenBank/DDBJ whole genome shotgun (WGS) entry which is preliminary data.</text>
</comment>
<feature type="compositionally biased region" description="Acidic residues" evidence="1">
    <location>
        <begin position="112"/>
        <end position="131"/>
    </location>
</feature>
<organism evidence="3 4">
    <name type="scientific">Listeria booriae</name>
    <dbReference type="NCBI Taxonomy" id="1552123"/>
    <lineage>
        <taxon>Bacteria</taxon>
        <taxon>Bacillati</taxon>
        <taxon>Bacillota</taxon>
        <taxon>Bacilli</taxon>
        <taxon>Bacillales</taxon>
        <taxon>Listeriaceae</taxon>
        <taxon>Listeria</taxon>
    </lineage>
</organism>
<reference evidence="3 4" key="1">
    <citation type="submission" date="2020-03" db="EMBL/GenBank/DDBJ databases">
        <title>Soil Listeria distribution.</title>
        <authorList>
            <person name="Liao J."/>
            <person name="Wiedmann M."/>
        </authorList>
    </citation>
    <scope>NUCLEOTIDE SEQUENCE [LARGE SCALE GENOMIC DNA]</scope>
    <source>
        <strain evidence="3 4">FSL L7-1017</strain>
    </source>
</reference>
<evidence type="ECO:0000313" key="3">
    <source>
        <dbReference type="EMBL" id="MBC1780512.1"/>
    </source>
</evidence>
<keyword evidence="2" id="KW-0472">Membrane</keyword>
<keyword evidence="2" id="KW-0812">Transmembrane</keyword>
<accession>A0A7X0XTV5</accession>